<evidence type="ECO:0000259" key="6">
    <source>
        <dbReference type="Pfam" id="PF13193"/>
    </source>
</evidence>
<dbReference type="KEGG" id="buu:WS70_19915"/>
<dbReference type="GO" id="GO:0046872">
    <property type="term" value="F:metal ion binding"/>
    <property type="evidence" value="ECO:0007669"/>
    <property type="project" value="UniProtKB-KW"/>
</dbReference>
<dbReference type="FunFam" id="2.30.38.10:FF:000003">
    <property type="entry name" value="Vibriobactin-specific 2,3-dihydroxybenzoate-AMP ligase"/>
    <property type="match status" value="1"/>
</dbReference>
<reference evidence="7 8" key="1">
    <citation type="submission" date="2015-12" db="EMBL/GenBank/DDBJ databases">
        <title>Diversity of Burkholderia near neighbor genomes.</title>
        <authorList>
            <person name="Sahl J."/>
            <person name="Wagner D."/>
            <person name="Keim P."/>
        </authorList>
    </citation>
    <scope>NUCLEOTIDE SEQUENCE [LARGE SCALE GENOMIC DNA]</scope>
    <source>
        <strain evidence="7 8">BDU6</strain>
    </source>
</reference>
<evidence type="ECO:0000256" key="2">
    <source>
        <dbReference type="ARBA" id="ARBA00006432"/>
    </source>
</evidence>
<sequence>MNGHPALLNQRLAAALQTGEDAPALVAAGTVISYRQLMAQVAATAARLRTAEIGKGDRVAFQLPNCADAVVLMLAALMTGAVPVPMLPAYRERELRHVLRATRPCVIALTKGNRRFSAARVVTDFLRDENLDVALRLLDGSPGDEHAGWRDLGLFCSAPADATAVSECAAAEMLAEDTAMMLLSSGTTGLPKAIARLNGGYSYMIAEACRVFELSRQSVYLAVMPISHGFVINCPGMLGTLSCGGTVVLASDTSAQTALELISAHGVTHTTLVPALLTQWLEQIDDLPARLGTLQHVQVGGSRLSPNLAARAESKLGIRIQQCYGMSEGLLCFTRSTDTDAVRFHSQGRPLSEQDQVLIVDESGTPVPCGASGELITRGPYTIKTYYNDPLASSRAFTPDGYYRTGDLAHLDADGNVYIDGRVTDSINRGGEKFSPEELEELSKGHARLKDAACVGMADPRFGEVACLFAVAHEGEPLLLSDIRQHLETAGVASFKLPEKLVLVDEIPRKGIGKIDRALLRARVRDDAESAGQASKAALL</sequence>
<dbReference type="InterPro" id="IPR042099">
    <property type="entry name" value="ANL_N_sf"/>
</dbReference>
<dbReference type="EMBL" id="CP013387">
    <property type="protein sequence ID" value="AOJ04139.1"/>
    <property type="molecule type" value="Genomic_DNA"/>
</dbReference>
<dbReference type="PANTHER" id="PTHR43201">
    <property type="entry name" value="ACYL-COA SYNTHETASE"/>
    <property type="match status" value="1"/>
</dbReference>
<dbReference type="GO" id="GO:0031956">
    <property type="term" value="F:medium-chain fatty acid-CoA ligase activity"/>
    <property type="evidence" value="ECO:0007669"/>
    <property type="project" value="TreeGrafter"/>
</dbReference>
<dbReference type="InterPro" id="IPR045851">
    <property type="entry name" value="AMP-bd_C_sf"/>
</dbReference>
<dbReference type="GO" id="GO:0006631">
    <property type="term" value="P:fatty acid metabolic process"/>
    <property type="evidence" value="ECO:0007669"/>
    <property type="project" value="TreeGrafter"/>
</dbReference>
<evidence type="ECO:0000256" key="4">
    <source>
        <dbReference type="ARBA" id="ARBA00022723"/>
    </source>
</evidence>
<evidence type="ECO:0000259" key="5">
    <source>
        <dbReference type="Pfam" id="PF00501"/>
    </source>
</evidence>
<dbReference type="Pfam" id="PF13193">
    <property type="entry name" value="AMP-binding_C"/>
    <property type="match status" value="1"/>
</dbReference>
<keyword evidence="3" id="KW-0436">Ligase</keyword>
<gene>
    <name evidence="7" type="ORF">WS70_19915</name>
</gene>
<keyword evidence="4" id="KW-0479">Metal-binding</keyword>
<feature type="domain" description="AMP-binding enzyme C-terminal" evidence="6">
    <location>
        <begin position="438"/>
        <end position="514"/>
    </location>
</feature>
<dbReference type="InterPro" id="IPR000873">
    <property type="entry name" value="AMP-dep_synth/lig_dom"/>
</dbReference>
<dbReference type="Pfam" id="PF00501">
    <property type="entry name" value="AMP-binding"/>
    <property type="match status" value="1"/>
</dbReference>
<dbReference type="Gene3D" id="3.30.300.30">
    <property type="match status" value="1"/>
</dbReference>
<name>A0A1B4FKD5_9BURK</name>
<evidence type="ECO:0000313" key="8">
    <source>
        <dbReference type="Proteomes" id="UP000062519"/>
    </source>
</evidence>
<dbReference type="AlphaFoldDB" id="A0A1B4FKD5"/>
<evidence type="ECO:0000313" key="7">
    <source>
        <dbReference type="EMBL" id="AOJ04139.1"/>
    </source>
</evidence>
<dbReference type="PANTHER" id="PTHR43201:SF5">
    <property type="entry name" value="MEDIUM-CHAIN ACYL-COA LIGASE ACSF2, MITOCHONDRIAL"/>
    <property type="match status" value="1"/>
</dbReference>
<dbReference type="PROSITE" id="PS00455">
    <property type="entry name" value="AMP_BINDING"/>
    <property type="match status" value="1"/>
</dbReference>
<evidence type="ECO:0000256" key="3">
    <source>
        <dbReference type="ARBA" id="ARBA00022598"/>
    </source>
</evidence>
<comment type="pathway">
    <text evidence="1">Siderophore biosynthesis.</text>
</comment>
<dbReference type="InterPro" id="IPR025110">
    <property type="entry name" value="AMP-bd_C"/>
</dbReference>
<proteinExistence type="inferred from homology"/>
<comment type="similarity">
    <text evidence="2">Belongs to the ATP-dependent AMP-binding enzyme family.</text>
</comment>
<organism evidence="7 8">
    <name type="scientific">Burkholderia mayonis</name>
    <dbReference type="NCBI Taxonomy" id="1385591"/>
    <lineage>
        <taxon>Bacteria</taxon>
        <taxon>Pseudomonadati</taxon>
        <taxon>Pseudomonadota</taxon>
        <taxon>Betaproteobacteria</taxon>
        <taxon>Burkholderiales</taxon>
        <taxon>Burkholderiaceae</taxon>
        <taxon>Burkholderia</taxon>
        <taxon>pseudomallei group</taxon>
    </lineage>
</organism>
<dbReference type="SUPFAM" id="SSF56801">
    <property type="entry name" value="Acetyl-CoA synthetase-like"/>
    <property type="match status" value="1"/>
</dbReference>
<protein>
    <submittedName>
        <fullName evidence="7">Siderophore biosynthesis protein</fullName>
    </submittedName>
</protein>
<keyword evidence="8" id="KW-1185">Reference proteome</keyword>
<feature type="domain" description="AMP-dependent synthetase/ligase" evidence="5">
    <location>
        <begin position="16"/>
        <end position="387"/>
    </location>
</feature>
<dbReference type="RefSeq" id="WP_059598066.1">
    <property type="nucleotide sequence ID" value="NZ_CP013387.1"/>
</dbReference>
<evidence type="ECO:0000256" key="1">
    <source>
        <dbReference type="ARBA" id="ARBA00004924"/>
    </source>
</evidence>
<dbReference type="Gene3D" id="3.40.50.12780">
    <property type="entry name" value="N-terminal domain of ligase-like"/>
    <property type="match status" value="1"/>
</dbReference>
<dbReference type="Proteomes" id="UP000062519">
    <property type="component" value="Chromosome 2"/>
</dbReference>
<accession>A0A1B4FKD5</accession>
<dbReference type="InterPro" id="IPR020845">
    <property type="entry name" value="AMP-binding_CS"/>
</dbReference>